<organism evidence="8 9">
    <name type="scientific">Oerskovia enterophila</name>
    <dbReference type="NCBI Taxonomy" id="43678"/>
    <lineage>
        <taxon>Bacteria</taxon>
        <taxon>Bacillati</taxon>
        <taxon>Actinomycetota</taxon>
        <taxon>Actinomycetes</taxon>
        <taxon>Micrococcales</taxon>
        <taxon>Cellulomonadaceae</taxon>
        <taxon>Oerskovia</taxon>
    </lineage>
</organism>
<dbReference type="Proteomes" id="UP000076447">
    <property type="component" value="Unassembled WGS sequence"/>
</dbReference>
<gene>
    <name evidence="8" type="primary">nirD_2</name>
    <name evidence="8" type="ORF">OJAG_39620</name>
</gene>
<dbReference type="EMBL" id="LRIE01000085">
    <property type="protein sequence ID" value="KZM33642.1"/>
    <property type="molecule type" value="Genomic_DNA"/>
</dbReference>
<protein>
    <submittedName>
        <fullName evidence="8">Nitrite reductase (NADH) small subunit</fullName>
        <ecNumber evidence="8">1.7.1.15</ecNumber>
    </submittedName>
</protein>
<keyword evidence="1" id="KW-0001">2Fe-2S</keyword>
<dbReference type="NCBIfam" id="TIGR02378">
    <property type="entry name" value="nirD_assim_sml"/>
    <property type="match status" value="1"/>
</dbReference>
<dbReference type="Pfam" id="PF13806">
    <property type="entry name" value="Rieske_2"/>
    <property type="match status" value="1"/>
</dbReference>
<evidence type="ECO:0000259" key="7">
    <source>
        <dbReference type="PROSITE" id="PS51296"/>
    </source>
</evidence>
<dbReference type="Gene3D" id="2.102.10.10">
    <property type="entry name" value="Rieske [2Fe-2S] iron-sulphur domain"/>
    <property type="match status" value="1"/>
</dbReference>
<dbReference type="InterPro" id="IPR017881">
    <property type="entry name" value="NirD"/>
</dbReference>
<dbReference type="InterPro" id="IPR017941">
    <property type="entry name" value="Rieske_2Fe-2S"/>
</dbReference>
<dbReference type="PANTHER" id="PTHR40562:SF1">
    <property type="entry name" value="NITRITE REDUCTASE (NADH) SMALL SUBUNIT"/>
    <property type="match status" value="1"/>
</dbReference>
<evidence type="ECO:0000256" key="2">
    <source>
        <dbReference type="ARBA" id="ARBA00022723"/>
    </source>
</evidence>
<keyword evidence="5" id="KW-0411">Iron-sulfur</keyword>
<evidence type="ECO:0000256" key="5">
    <source>
        <dbReference type="ARBA" id="ARBA00023014"/>
    </source>
</evidence>
<keyword evidence="6" id="KW-0534">Nitrate assimilation</keyword>
<keyword evidence="4" id="KW-0408">Iron</keyword>
<evidence type="ECO:0000256" key="4">
    <source>
        <dbReference type="ARBA" id="ARBA00023004"/>
    </source>
</evidence>
<dbReference type="GO" id="GO:0042128">
    <property type="term" value="P:nitrate assimilation"/>
    <property type="evidence" value="ECO:0007669"/>
    <property type="project" value="UniProtKB-KW"/>
</dbReference>
<dbReference type="GO" id="GO:0051537">
    <property type="term" value="F:2 iron, 2 sulfur cluster binding"/>
    <property type="evidence" value="ECO:0007669"/>
    <property type="project" value="UniProtKB-KW"/>
</dbReference>
<dbReference type="GO" id="GO:0016705">
    <property type="term" value="F:oxidoreductase activity, acting on paired donors, with incorporation or reduction of molecular oxygen"/>
    <property type="evidence" value="ECO:0007669"/>
    <property type="project" value="UniProtKB-ARBA"/>
</dbReference>
<dbReference type="RefSeq" id="WP_082608353.1">
    <property type="nucleotide sequence ID" value="NZ_JBIVFZ010000002.1"/>
</dbReference>
<dbReference type="GO" id="GO:0046872">
    <property type="term" value="F:metal ion binding"/>
    <property type="evidence" value="ECO:0007669"/>
    <property type="project" value="UniProtKB-KW"/>
</dbReference>
<evidence type="ECO:0000256" key="6">
    <source>
        <dbReference type="ARBA" id="ARBA00023063"/>
    </source>
</evidence>
<comment type="caution">
    <text evidence="8">The sequence shown here is derived from an EMBL/GenBank/DDBJ whole genome shotgun (WGS) entry which is preliminary data.</text>
</comment>
<accession>A0A163PYQ3</accession>
<sequence length="144" mass="14489">MSTSTWGSEAVVAEPGARGAGGTGWEAVCRASDLAVERGAAALVGGQQVALFRLTDGRVLAVQQLDPFSGANVMSRGIVGTRGGVPTVASPMYKQVFALETGVCLDPVGFLPVLAAGPDLVTWPVEVRAGVVHVGVPAADGTAC</sequence>
<dbReference type="InterPro" id="IPR036922">
    <property type="entry name" value="Rieske_2Fe-2S_sf"/>
</dbReference>
<proteinExistence type="predicted"/>
<name>A0A163PYQ3_9CELL</name>
<feature type="domain" description="Rieske" evidence="7">
    <location>
        <begin position="26"/>
        <end position="134"/>
    </location>
</feature>
<dbReference type="GO" id="GO:0004497">
    <property type="term" value="F:monooxygenase activity"/>
    <property type="evidence" value="ECO:0007669"/>
    <property type="project" value="UniProtKB-ARBA"/>
</dbReference>
<dbReference type="EC" id="1.7.1.15" evidence="8"/>
<evidence type="ECO:0000313" key="8">
    <source>
        <dbReference type="EMBL" id="KZM33642.1"/>
    </source>
</evidence>
<evidence type="ECO:0000256" key="3">
    <source>
        <dbReference type="ARBA" id="ARBA00023002"/>
    </source>
</evidence>
<reference evidence="8 9" key="1">
    <citation type="submission" date="2016-01" db="EMBL/GenBank/DDBJ databases">
        <title>Genome sequence of Oerskovia enterophila VJag, an agar and cellulose degrading bacterium.</title>
        <authorList>
            <person name="Poehlein A."/>
            <person name="Jag V."/>
            <person name="Bengelsdorf F."/>
            <person name="Duerre P."/>
            <person name="Daniel R."/>
        </authorList>
    </citation>
    <scope>NUCLEOTIDE SEQUENCE [LARGE SCALE GENOMIC DNA]</scope>
    <source>
        <strain evidence="8 9">VJag</strain>
    </source>
</reference>
<dbReference type="OrthoDB" id="3213360at2"/>
<dbReference type="PROSITE" id="PS51296">
    <property type="entry name" value="RIESKE"/>
    <property type="match status" value="1"/>
</dbReference>
<dbReference type="InterPro" id="IPR012748">
    <property type="entry name" value="Rieske-like_NirD"/>
</dbReference>
<dbReference type="STRING" id="43678.OJAG_39620"/>
<dbReference type="PATRIC" id="fig|43678.3.peg.4138"/>
<dbReference type="CDD" id="cd03529">
    <property type="entry name" value="Rieske_NirD"/>
    <property type="match status" value="1"/>
</dbReference>
<evidence type="ECO:0000256" key="1">
    <source>
        <dbReference type="ARBA" id="ARBA00022714"/>
    </source>
</evidence>
<evidence type="ECO:0000313" key="9">
    <source>
        <dbReference type="Proteomes" id="UP000076447"/>
    </source>
</evidence>
<dbReference type="AlphaFoldDB" id="A0A163PYQ3"/>
<dbReference type="PANTHER" id="PTHR40562">
    <property type="match status" value="1"/>
</dbReference>
<dbReference type="SUPFAM" id="SSF50022">
    <property type="entry name" value="ISP domain"/>
    <property type="match status" value="1"/>
</dbReference>
<dbReference type="PROSITE" id="PS51300">
    <property type="entry name" value="NIRD"/>
    <property type="match status" value="1"/>
</dbReference>
<keyword evidence="3 8" id="KW-0560">Oxidoreductase</keyword>
<dbReference type="GO" id="GO:0106316">
    <property type="term" value="F:nitrite reductase (NADH) activity"/>
    <property type="evidence" value="ECO:0007669"/>
    <property type="project" value="UniProtKB-EC"/>
</dbReference>
<keyword evidence="2" id="KW-0479">Metal-binding</keyword>